<feature type="binding site" description="covalent" evidence="6">
    <location>
        <position position="154"/>
    </location>
    <ligand>
        <name>heme c</name>
        <dbReference type="ChEBI" id="CHEBI:61717"/>
    </ligand>
</feature>
<keyword evidence="5 6" id="KW-0408">Iron</keyword>
<evidence type="ECO:0000313" key="10">
    <source>
        <dbReference type="Proteomes" id="UP000002700"/>
    </source>
</evidence>
<comment type="PTM">
    <text evidence="6">Binds 1 heme c group covalently per subunit.</text>
</comment>
<reference evidence="9 10" key="1">
    <citation type="submission" date="2005-09" db="EMBL/GenBank/DDBJ databases">
        <authorList>
            <person name="Woods D.E."/>
            <person name="Nierman W.C."/>
        </authorList>
    </citation>
    <scope>NUCLEOTIDE SEQUENCE [LARGE SCALE GENOMIC DNA]</scope>
    <source>
        <strain evidence="9 10">1710b</strain>
    </source>
</reference>
<evidence type="ECO:0000256" key="6">
    <source>
        <dbReference type="PIRSR" id="PIRSR602324-1"/>
    </source>
</evidence>
<dbReference type="HOGENOM" id="CLU_1212939_0_0_4"/>
<evidence type="ECO:0000313" key="9">
    <source>
        <dbReference type="EMBL" id="ABA50989.1"/>
    </source>
</evidence>
<dbReference type="EMBL" id="CP000124">
    <property type="protein sequence ID" value="ABA50989.1"/>
    <property type="molecule type" value="Genomic_DNA"/>
</dbReference>
<dbReference type="InterPro" id="IPR036909">
    <property type="entry name" value="Cyt_c-like_dom_sf"/>
</dbReference>
<evidence type="ECO:0000256" key="5">
    <source>
        <dbReference type="ARBA" id="ARBA00023004"/>
    </source>
</evidence>
<feature type="binding site" description="covalent" evidence="6">
    <location>
        <position position="158"/>
    </location>
    <ligand>
        <name>heme c</name>
        <dbReference type="ChEBI" id="CHEBI:61717"/>
    </ligand>
</feature>
<gene>
    <name evidence="9" type="ordered locus">BURPS1710b_0038</name>
</gene>
<dbReference type="InterPro" id="IPR009056">
    <property type="entry name" value="Cyt_c-like_dom"/>
</dbReference>
<proteinExistence type="predicted"/>
<dbReference type="GO" id="GO:0005506">
    <property type="term" value="F:iron ion binding"/>
    <property type="evidence" value="ECO:0007669"/>
    <property type="project" value="InterPro"/>
</dbReference>
<evidence type="ECO:0000256" key="3">
    <source>
        <dbReference type="ARBA" id="ARBA00022723"/>
    </source>
</evidence>
<dbReference type="Proteomes" id="UP000002700">
    <property type="component" value="Chromosome I"/>
</dbReference>
<dbReference type="KEGG" id="bpm:BURPS1710b_0038"/>
<dbReference type="GO" id="GO:0009055">
    <property type="term" value="F:electron transfer activity"/>
    <property type="evidence" value="ECO:0007669"/>
    <property type="project" value="InterPro"/>
</dbReference>
<feature type="compositionally biased region" description="Basic and acidic residues" evidence="7">
    <location>
        <begin position="1"/>
        <end position="34"/>
    </location>
</feature>
<keyword evidence="1" id="KW-0813">Transport</keyword>
<dbReference type="PRINTS" id="PR00606">
    <property type="entry name" value="CYTCHROMECID"/>
</dbReference>
<name>Q3JY98_BURP1</name>
<dbReference type="EnsemblBacteria" id="ABA50989">
    <property type="protein sequence ID" value="ABA50989"/>
    <property type="gene ID" value="BURPS1710b_0038"/>
</dbReference>
<evidence type="ECO:0000256" key="2">
    <source>
        <dbReference type="ARBA" id="ARBA00022617"/>
    </source>
</evidence>
<protein>
    <submittedName>
        <fullName evidence="9">Cytochrome c family protein</fullName>
    </submittedName>
</protein>
<dbReference type="GO" id="GO:0020037">
    <property type="term" value="F:heme binding"/>
    <property type="evidence" value="ECO:0007669"/>
    <property type="project" value="InterPro"/>
</dbReference>
<feature type="binding site" description="covalent" evidence="6">
    <location>
        <position position="203"/>
    </location>
    <ligand>
        <name>heme c</name>
        <dbReference type="ChEBI" id="CHEBI:61717"/>
    </ligand>
</feature>
<dbReference type="AlphaFoldDB" id="Q3JY98"/>
<keyword evidence="3 6" id="KW-0479">Metal-binding</keyword>
<feature type="compositionally biased region" description="Basic and acidic residues" evidence="7">
    <location>
        <begin position="51"/>
        <end position="80"/>
    </location>
</feature>
<organism evidence="9 10">
    <name type="scientific">Burkholderia pseudomallei (strain 1710b)</name>
    <dbReference type="NCBI Taxonomy" id="320372"/>
    <lineage>
        <taxon>Bacteria</taxon>
        <taxon>Pseudomonadati</taxon>
        <taxon>Pseudomonadota</taxon>
        <taxon>Betaproteobacteria</taxon>
        <taxon>Burkholderiales</taxon>
        <taxon>Burkholderiaceae</taxon>
        <taxon>Burkholderia</taxon>
        <taxon>pseudomallei group</taxon>
    </lineage>
</organism>
<evidence type="ECO:0000259" key="8">
    <source>
        <dbReference type="PROSITE" id="PS51007"/>
    </source>
</evidence>
<evidence type="ECO:0000256" key="4">
    <source>
        <dbReference type="ARBA" id="ARBA00022982"/>
    </source>
</evidence>
<feature type="region of interest" description="Disordered" evidence="7">
    <location>
        <begin position="1"/>
        <end position="80"/>
    </location>
</feature>
<keyword evidence="2 6" id="KW-0349">Heme</keyword>
<dbReference type="PROSITE" id="PS51007">
    <property type="entry name" value="CYTC"/>
    <property type="match status" value="1"/>
</dbReference>
<dbReference type="SUPFAM" id="SSF46626">
    <property type="entry name" value="Cytochrome c"/>
    <property type="match status" value="1"/>
</dbReference>
<dbReference type="Gene3D" id="1.10.760.10">
    <property type="entry name" value="Cytochrome c-like domain"/>
    <property type="match status" value="1"/>
</dbReference>
<evidence type="ECO:0000256" key="7">
    <source>
        <dbReference type="SAM" id="MobiDB-lite"/>
    </source>
</evidence>
<accession>Q3JY98</accession>
<dbReference type="Pfam" id="PF00034">
    <property type="entry name" value="Cytochrom_C"/>
    <property type="match status" value="1"/>
</dbReference>
<sequence>MRARQRLFDGPRDDRRRQPGRGRREPRAGRREGRQGVPVHQAAGCAGADGGDARERRVGGRGARDGARRRDGGGGAGFERHRDAAIGAGAGFQFVERASGQSEGGDAVTIAKRVKRTMSAAAAAMAVVSCAMAAAPAAHADAGDGLKVARSNACMGCHAVDRKLVGPSFQQIAERYKNDKQAEPKLAKKVKDGGSGVWGAIPMPAHPRMSDADVRSVVQWVLAGAPSK</sequence>
<dbReference type="InterPro" id="IPR002324">
    <property type="entry name" value="Cyt_c_ID"/>
</dbReference>
<feature type="domain" description="Cytochrome c" evidence="8">
    <location>
        <begin position="140"/>
        <end position="225"/>
    </location>
</feature>
<evidence type="ECO:0000256" key="1">
    <source>
        <dbReference type="ARBA" id="ARBA00022448"/>
    </source>
</evidence>
<keyword evidence="4" id="KW-0249">Electron transport</keyword>